<dbReference type="PROSITE" id="PS50893">
    <property type="entry name" value="ABC_TRANSPORTER_2"/>
    <property type="match status" value="1"/>
</dbReference>
<dbReference type="PANTHER" id="PTHR43297">
    <property type="entry name" value="OLIGOPEPTIDE TRANSPORT ATP-BINDING PROTEIN APPD"/>
    <property type="match status" value="1"/>
</dbReference>
<evidence type="ECO:0000256" key="5">
    <source>
        <dbReference type="ARBA" id="ARBA00022741"/>
    </source>
</evidence>
<keyword evidence="3" id="KW-0813">Transport</keyword>
<evidence type="ECO:0000259" key="8">
    <source>
        <dbReference type="PROSITE" id="PS50893"/>
    </source>
</evidence>
<dbReference type="InterPro" id="IPR017871">
    <property type="entry name" value="ABC_transporter-like_CS"/>
</dbReference>
<dbReference type="EMBL" id="JAFLVR010000028">
    <property type="protein sequence ID" value="MBO0453131.1"/>
    <property type="molecule type" value="Genomic_DNA"/>
</dbReference>
<comment type="caution">
    <text evidence="9">The sequence shown here is derived from an EMBL/GenBank/DDBJ whole genome shotgun (WGS) entry which is preliminary data.</text>
</comment>
<reference evidence="9 10" key="1">
    <citation type="submission" date="2021-03" db="EMBL/GenBank/DDBJ databases">
        <title>Enterococcal diversity collection.</title>
        <authorList>
            <person name="Gilmore M.S."/>
            <person name="Schwartzman J."/>
            <person name="Van Tyne D."/>
            <person name="Martin M."/>
            <person name="Earl A.M."/>
            <person name="Manson A.L."/>
            <person name="Straub T."/>
            <person name="Salamzade R."/>
            <person name="Saavedra J."/>
            <person name="Lebreton F."/>
            <person name="Prichula J."/>
            <person name="Schaufler K."/>
            <person name="Gaca A."/>
            <person name="Sgardioli B."/>
            <person name="Wagenaar J."/>
            <person name="Strong T."/>
        </authorList>
    </citation>
    <scope>NUCLEOTIDE SEQUENCE [LARGE SCALE GENOMIC DNA]</scope>
    <source>
        <strain evidence="9 10">MJM16</strain>
    </source>
</reference>
<dbReference type="PANTHER" id="PTHR43297:SF2">
    <property type="entry name" value="DIPEPTIDE TRANSPORT ATP-BINDING PROTEIN DPPD"/>
    <property type="match status" value="1"/>
</dbReference>
<keyword evidence="6 9" id="KW-0067">ATP-binding</keyword>
<evidence type="ECO:0000256" key="4">
    <source>
        <dbReference type="ARBA" id="ARBA00022475"/>
    </source>
</evidence>
<sequence length="348" mass="38798">MEKILEVNNLTISFDTYAGKVRAIRGVDFDLNKGETLAIVGESGSGKSVTTRTIMRLLSSNATIDEGQILFKGQNLVDKSEKEMQKIRGREIAMIFQDPMTSLDPTMTIGKQVAESLRKHKNVSKKESLKAALDLLNLVGIPEAEKRLKNYPHQFSGGQRQRIVIAIALICNPEILIADEPTTALDVTIQAQILELLKEIQEKIETSIIFITHDLGVVANVADRVAVMYAGKIVEVGTAEEIFYNPQHPYTWGLLGSMPTLDSRNDRLYAIPGSPPDLLDPPKGDAFYPRNEFALKIDAEMEPPFFELSETHKAATWLLAPQGPAVNPPAEIQRRWDIFRKKQNQYSA</sequence>
<dbReference type="PROSITE" id="PS00211">
    <property type="entry name" value="ABC_TRANSPORTER_1"/>
    <property type="match status" value="1"/>
</dbReference>
<dbReference type="SUPFAM" id="SSF52540">
    <property type="entry name" value="P-loop containing nucleoside triphosphate hydrolases"/>
    <property type="match status" value="1"/>
</dbReference>
<proteinExistence type="inferred from homology"/>
<evidence type="ECO:0000256" key="2">
    <source>
        <dbReference type="ARBA" id="ARBA00005417"/>
    </source>
</evidence>
<evidence type="ECO:0000313" key="9">
    <source>
        <dbReference type="EMBL" id="MBO0453131.1"/>
    </source>
</evidence>
<dbReference type="CDD" id="cd03257">
    <property type="entry name" value="ABC_NikE_OppD_transporters"/>
    <property type="match status" value="1"/>
</dbReference>
<keyword evidence="4" id="KW-1003">Cell membrane</keyword>
<dbReference type="GO" id="GO:0005524">
    <property type="term" value="F:ATP binding"/>
    <property type="evidence" value="ECO:0007669"/>
    <property type="project" value="UniProtKB-KW"/>
</dbReference>
<dbReference type="RefSeq" id="WP_207108901.1">
    <property type="nucleotide sequence ID" value="NZ_JAFLVR010000028.1"/>
</dbReference>
<dbReference type="NCBIfam" id="TIGR01727">
    <property type="entry name" value="oligo_HPY"/>
    <property type="match status" value="1"/>
</dbReference>
<dbReference type="InterPro" id="IPR027417">
    <property type="entry name" value="P-loop_NTPase"/>
</dbReference>
<evidence type="ECO:0000256" key="3">
    <source>
        <dbReference type="ARBA" id="ARBA00022448"/>
    </source>
</evidence>
<dbReference type="Pfam" id="PF08352">
    <property type="entry name" value="oligo_HPY"/>
    <property type="match status" value="1"/>
</dbReference>
<dbReference type="SMART" id="SM00382">
    <property type="entry name" value="AAA"/>
    <property type="match status" value="1"/>
</dbReference>
<name>A0ABS3HI41_9ENTE</name>
<dbReference type="InterPro" id="IPR003439">
    <property type="entry name" value="ABC_transporter-like_ATP-bd"/>
</dbReference>
<dbReference type="InterPro" id="IPR003593">
    <property type="entry name" value="AAA+_ATPase"/>
</dbReference>
<accession>A0ABS3HI41</accession>
<comment type="similarity">
    <text evidence="2">Belongs to the ABC transporter superfamily.</text>
</comment>
<evidence type="ECO:0000256" key="1">
    <source>
        <dbReference type="ARBA" id="ARBA00004202"/>
    </source>
</evidence>
<dbReference type="InterPro" id="IPR013563">
    <property type="entry name" value="Oligopep_ABC_C"/>
</dbReference>
<evidence type="ECO:0000256" key="6">
    <source>
        <dbReference type="ARBA" id="ARBA00022840"/>
    </source>
</evidence>
<dbReference type="Gene3D" id="3.40.50.300">
    <property type="entry name" value="P-loop containing nucleotide triphosphate hydrolases"/>
    <property type="match status" value="1"/>
</dbReference>
<dbReference type="Proteomes" id="UP000664495">
    <property type="component" value="Unassembled WGS sequence"/>
</dbReference>
<comment type="subcellular location">
    <subcellularLocation>
        <location evidence="1">Cell membrane</location>
        <topology evidence="1">Peripheral membrane protein</topology>
    </subcellularLocation>
</comment>
<dbReference type="InterPro" id="IPR050388">
    <property type="entry name" value="ABC_Ni/Peptide_Import"/>
</dbReference>
<organism evidence="9 10">
    <name type="scientific">Candidatus Enterococcus murrayae</name>
    <dbReference type="NCBI Taxonomy" id="2815321"/>
    <lineage>
        <taxon>Bacteria</taxon>
        <taxon>Bacillati</taxon>
        <taxon>Bacillota</taxon>
        <taxon>Bacilli</taxon>
        <taxon>Lactobacillales</taxon>
        <taxon>Enterococcaceae</taxon>
        <taxon>Enterococcus</taxon>
    </lineage>
</organism>
<dbReference type="Pfam" id="PF00005">
    <property type="entry name" value="ABC_tran"/>
    <property type="match status" value="1"/>
</dbReference>
<evidence type="ECO:0000256" key="7">
    <source>
        <dbReference type="ARBA" id="ARBA00023136"/>
    </source>
</evidence>
<feature type="domain" description="ABC transporter" evidence="8">
    <location>
        <begin position="5"/>
        <end position="255"/>
    </location>
</feature>
<protein>
    <submittedName>
        <fullName evidence="9">ABC transporter ATP-binding protein</fullName>
    </submittedName>
</protein>
<keyword evidence="5" id="KW-0547">Nucleotide-binding</keyword>
<keyword evidence="10" id="KW-1185">Reference proteome</keyword>
<keyword evidence="7" id="KW-0472">Membrane</keyword>
<evidence type="ECO:0000313" key="10">
    <source>
        <dbReference type="Proteomes" id="UP000664495"/>
    </source>
</evidence>
<gene>
    <name evidence="9" type="ORF">JZO85_12675</name>
</gene>